<dbReference type="Gene3D" id="3.10.180.10">
    <property type="entry name" value="2,3-Dihydroxybiphenyl 1,2-Dioxygenase, domain 1"/>
    <property type="match status" value="1"/>
</dbReference>
<evidence type="ECO:0000259" key="1">
    <source>
        <dbReference type="PROSITE" id="PS51819"/>
    </source>
</evidence>
<protein>
    <submittedName>
        <fullName evidence="2">VOC family protein</fullName>
    </submittedName>
</protein>
<evidence type="ECO:0000313" key="3">
    <source>
        <dbReference type="Proteomes" id="UP000313849"/>
    </source>
</evidence>
<dbReference type="InterPro" id="IPR029068">
    <property type="entry name" value="Glyas_Bleomycin-R_OHBP_Dase"/>
</dbReference>
<dbReference type="InterPro" id="IPR037523">
    <property type="entry name" value="VOC_core"/>
</dbReference>
<reference evidence="2 3" key="1">
    <citation type="submission" date="2019-06" db="EMBL/GenBank/DDBJ databases">
        <title>Draft genome sequence of Miniimonas arenae KCTC 19750T isolated from sea sand.</title>
        <authorList>
            <person name="Park S.-J."/>
        </authorList>
    </citation>
    <scope>NUCLEOTIDE SEQUENCE [LARGE SCALE GENOMIC DNA]</scope>
    <source>
        <strain evidence="2 3">KCTC 19750</strain>
    </source>
</reference>
<gene>
    <name evidence="2" type="ORF">FH969_02950</name>
</gene>
<sequence length="148" mass="15300">MVDPGAPDGAFPRAITAVTLGVADVARSRAYYEALGWEPFEVHDEVVFIRLGGQILALFTAAGLAEDTGCDDLPAGSGSVTLARNFPSGADVDAAFARALAAGATSVVAPRSTSWGGYSSYVADPDGHLWELAWNPFWPIAADGTVGD</sequence>
<name>A0A5C5BGI3_9MICO</name>
<keyword evidence="3" id="KW-1185">Reference proteome</keyword>
<dbReference type="PROSITE" id="PS51819">
    <property type="entry name" value="VOC"/>
    <property type="match status" value="1"/>
</dbReference>
<dbReference type="EMBL" id="VENP01000006">
    <property type="protein sequence ID" value="TNU76556.1"/>
    <property type="molecule type" value="Genomic_DNA"/>
</dbReference>
<dbReference type="PANTHER" id="PTHR36503">
    <property type="entry name" value="BLR2520 PROTEIN"/>
    <property type="match status" value="1"/>
</dbReference>
<accession>A0A5C5BGI3</accession>
<feature type="domain" description="VOC" evidence="1">
    <location>
        <begin position="14"/>
        <end position="135"/>
    </location>
</feature>
<dbReference type="OrthoDB" id="9798430at2"/>
<dbReference type="Proteomes" id="UP000313849">
    <property type="component" value="Unassembled WGS sequence"/>
</dbReference>
<dbReference type="PANTHER" id="PTHR36503:SF1">
    <property type="entry name" value="BLR2520 PROTEIN"/>
    <property type="match status" value="1"/>
</dbReference>
<organism evidence="2 3">
    <name type="scientific">Miniimonas arenae</name>
    <dbReference type="NCBI Taxonomy" id="676201"/>
    <lineage>
        <taxon>Bacteria</taxon>
        <taxon>Bacillati</taxon>
        <taxon>Actinomycetota</taxon>
        <taxon>Actinomycetes</taxon>
        <taxon>Micrococcales</taxon>
        <taxon>Beutenbergiaceae</taxon>
        <taxon>Miniimonas</taxon>
    </lineage>
</organism>
<dbReference type="Pfam" id="PF00903">
    <property type="entry name" value="Glyoxalase"/>
    <property type="match status" value="1"/>
</dbReference>
<comment type="caution">
    <text evidence="2">The sequence shown here is derived from an EMBL/GenBank/DDBJ whole genome shotgun (WGS) entry which is preliminary data.</text>
</comment>
<evidence type="ECO:0000313" key="2">
    <source>
        <dbReference type="EMBL" id="TNU76556.1"/>
    </source>
</evidence>
<dbReference type="AlphaFoldDB" id="A0A5C5BGI3"/>
<dbReference type="InterPro" id="IPR004360">
    <property type="entry name" value="Glyas_Fos-R_dOase_dom"/>
</dbReference>
<proteinExistence type="predicted"/>
<dbReference type="SUPFAM" id="SSF54593">
    <property type="entry name" value="Glyoxalase/Bleomycin resistance protein/Dihydroxybiphenyl dioxygenase"/>
    <property type="match status" value="1"/>
</dbReference>